<feature type="transmembrane region" description="Helical" evidence="1">
    <location>
        <begin position="44"/>
        <end position="63"/>
    </location>
</feature>
<dbReference type="InterPro" id="IPR029058">
    <property type="entry name" value="AB_hydrolase_fold"/>
</dbReference>
<feature type="transmembrane region" description="Helical" evidence="1">
    <location>
        <begin position="6"/>
        <end position="32"/>
    </location>
</feature>
<proteinExistence type="predicted"/>
<comment type="caution">
    <text evidence="3">The sequence shown here is derived from an EMBL/GenBank/DDBJ whole genome shotgun (WGS) entry which is preliminary data.</text>
</comment>
<evidence type="ECO:0000313" key="3">
    <source>
        <dbReference type="EMBL" id="KAK3291482.1"/>
    </source>
</evidence>
<keyword evidence="1" id="KW-1133">Transmembrane helix</keyword>
<evidence type="ECO:0000259" key="2">
    <source>
        <dbReference type="Pfam" id="PF00561"/>
    </source>
</evidence>
<dbReference type="RefSeq" id="XP_062654996.1">
    <property type="nucleotide sequence ID" value="XM_062799924.1"/>
</dbReference>
<dbReference type="InterPro" id="IPR000073">
    <property type="entry name" value="AB_hydrolase_1"/>
</dbReference>
<accession>A0AAE0LND9</accession>
<dbReference type="GO" id="GO:0016787">
    <property type="term" value="F:hydrolase activity"/>
    <property type="evidence" value="ECO:0007669"/>
    <property type="project" value="UniProtKB-KW"/>
</dbReference>
<dbReference type="PANTHER" id="PTHR37471">
    <property type="entry name" value="UNNAMED PRODUCT"/>
    <property type="match status" value="1"/>
</dbReference>
<dbReference type="PANTHER" id="PTHR37471:SF1">
    <property type="entry name" value="AB HYDROLASE-1 DOMAIN-CONTAINING PROTEIN"/>
    <property type="match status" value="1"/>
</dbReference>
<dbReference type="Pfam" id="PF00561">
    <property type="entry name" value="Abhydrolase_1"/>
    <property type="match status" value="1"/>
</dbReference>
<name>A0AAE0LND9_9PEZI</name>
<dbReference type="GeneID" id="87836872"/>
<keyword evidence="1" id="KW-0472">Membrane</keyword>
<dbReference type="SUPFAM" id="SSF53474">
    <property type="entry name" value="alpha/beta-Hydrolases"/>
    <property type="match status" value="1"/>
</dbReference>
<dbReference type="EMBL" id="JAUEPN010000009">
    <property type="protein sequence ID" value="KAK3291482.1"/>
    <property type="molecule type" value="Genomic_DNA"/>
</dbReference>
<gene>
    <name evidence="3" type="ORF">B0H64DRAFT_246656</name>
</gene>
<dbReference type="Gene3D" id="3.40.50.1820">
    <property type="entry name" value="alpha/beta hydrolase"/>
    <property type="match status" value="1"/>
</dbReference>
<reference evidence="3" key="2">
    <citation type="submission" date="2023-06" db="EMBL/GenBank/DDBJ databases">
        <authorList>
            <consortium name="Lawrence Berkeley National Laboratory"/>
            <person name="Haridas S."/>
            <person name="Hensen N."/>
            <person name="Bonometti L."/>
            <person name="Westerberg I."/>
            <person name="Brannstrom I.O."/>
            <person name="Guillou S."/>
            <person name="Cros-Aarteil S."/>
            <person name="Calhoun S."/>
            <person name="Kuo A."/>
            <person name="Mondo S."/>
            <person name="Pangilinan J."/>
            <person name="Riley R."/>
            <person name="Labutti K."/>
            <person name="Andreopoulos B."/>
            <person name="Lipzen A."/>
            <person name="Chen C."/>
            <person name="Yanf M."/>
            <person name="Daum C."/>
            <person name="Ng V."/>
            <person name="Clum A."/>
            <person name="Steindorff A."/>
            <person name="Ohm R."/>
            <person name="Martin F."/>
            <person name="Silar P."/>
            <person name="Natvig D."/>
            <person name="Lalanne C."/>
            <person name="Gautier V."/>
            <person name="Ament-Velasquez S.L."/>
            <person name="Kruys A."/>
            <person name="Hutchinson M.I."/>
            <person name="Powell A.J."/>
            <person name="Barry K."/>
            <person name="Miller A.N."/>
            <person name="Grigoriev I.V."/>
            <person name="Debuchy R."/>
            <person name="Gladieux P."/>
            <person name="Thoren M.H."/>
            <person name="Johannesson H."/>
        </authorList>
    </citation>
    <scope>NUCLEOTIDE SEQUENCE</scope>
    <source>
        <strain evidence="3">CBS 168.71</strain>
    </source>
</reference>
<evidence type="ECO:0000313" key="4">
    <source>
        <dbReference type="Proteomes" id="UP001278766"/>
    </source>
</evidence>
<dbReference type="Proteomes" id="UP001278766">
    <property type="component" value="Unassembled WGS sequence"/>
</dbReference>
<keyword evidence="1" id="KW-0812">Transmembrane</keyword>
<protein>
    <submittedName>
        <fullName evidence="3">Alpha beta hydrolase fold family</fullName>
    </submittedName>
</protein>
<dbReference type="AlphaFoldDB" id="A0AAE0LND9"/>
<keyword evidence="3" id="KW-0378">Hydrolase</keyword>
<organism evidence="3 4">
    <name type="scientific">Chaetomium fimeti</name>
    <dbReference type="NCBI Taxonomy" id="1854472"/>
    <lineage>
        <taxon>Eukaryota</taxon>
        <taxon>Fungi</taxon>
        <taxon>Dikarya</taxon>
        <taxon>Ascomycota</taxon>
        <taxon>Pezizomycotina</taxon>
        <taxon>Sordariomycetes</taxon>
        <taxon>Sordariomycetidae</taxon>
        <taxon>Sordariales</taxon>
        <taxon>Chaetomiaceae</taxon>
        <taxon>Chaetomium</taxon>
    </lineage>
</organism>
<reference evidence="3" key="1">
    <citation type="journal article" date="2023" name="Mol. Phylogenet. Evol.">
        <title>Genome-scale phylogeny and comparative genomics of the fungal order Sordariales.</title>
        <authorList>
            <person name="Hensen N."/>
            <person name="Bonometti L."/>
            <person name="Westerberg I."/>
            <person name="Brannstrom I.O."/>
            <person name="Guillou S."/>
            <person name="Cros-Aarteil S."/>
            <person name="Calhoun S."/>
            <person name="Haridas S."/>
            <person name="Kuo A."/>
            <person name="Mondo S."/>
            <person name="Pangilinan J."/>
            <person name="Riley R."/>
            <person name="LaButti K."/>
            <person name="Andreopoulos B."/>
            <person name="Lipzen A."/>
            <person name="Chen C."/>
            <person name="Yan M."/>
            <person name="Daum C."/>
            <person name="Ng V."/>
            <person name="Clum A."/>
            <person name="Steindorff A."/>
            <person name="Ohm R.A."/>
            <person name="Martin F."/>
            <person name="Silar P."/>
            <person name="Natvig D.O."/>
            <person name="Lalanne C."/>
            <person name="Gautier V."/>
            <person name="Ament-Velasquez S.L."/>
            <person name="Kruys A."/>
            <person name="Hutchinson M.I."/>
            <person name="Powell A.J."/>
            <person name="Barry K."/>
            <person name="Miller A.N."/>
            <person name="Grigoriev I.V."/>
            <person name="Debuchy R."/>
            <person name="Gladieux P."/>
            <person name="Hiltunen Thoren M."/>
            <person name="Johannesson H."/>
        </authorList>
    </citation>
    <scope>NUCLEOTIDE SEQUENCE</scope>
    <source>
        <strain evidence="3">CBS 168.71</strain>
    </source>
</reference>
<evidence type="ECO:0000256" key="1">
    <source>
        <dbReference type="SAM" id="Phobius"/>
    </source>
</evidence>
<keyword evidence="4" id="KW-1185">Reference proteome</keyword>
<feature type="domain" description="AB hydrolase-1" evidence="2">
    <location>
        <begin position="248"/>
        <end position="372"/>
    </location>
</feature>
<sequence length="498" mass="57305">MVPNSLPYYVFIRLSIWALRAVAPASIAYCLARGLGRHGGFLSWPLEVLAVAEALFYFCVSLPRQRALDRSRPQPVQRSLRERQELFERCWSSIPDLESFLRAWFQGATLDSIHRDDLKDFFAWGFLYQTEASADHDDELEVYVRRTEEALRRTFPPGRGRCRPSQVSTDALRLQHRPLLFYAFAVGADDLMTYVTARHIGLQHYRLPLRDFLTVFPFRPHTLLSQHVSPSDQISYWYRPHTSATRLPVLFIHGIGAGMRTYTGFFRDFMQADSSTDGQTGIIAIELMQISMRITKGMPTRSRMLAEIFRILQHHGWDKFVIMGHSYGTIIATHILQELKGTGRVRATVLVDPVTLSIHWGGIPYNFLYRPPRKASEWQLHYFISTDMCVAHTITRRFDWSENVLWKDEMRGQAIAVALAGEDIIVDPYALREYLLADNGLKPRSYKSTDLSGDGQDHGTSGLDIIWFDAINHSEMFDSAKHWLPLVTTLHRYCKMSN</sequence>